<feature type="domain" description="Peptidase M16 C-terminal" evidence="3">
    <location>
        <begin position="220"/>
        <end position="396"/>
    </location>
</feature>
<dbReference type="SUPFAM" id="SSF63411">
    <property type="entry name" value="LuxS/MPP-like metallohydrolase"/>
    <property type="match status" value="2"/>
</dbReference>
<evidence type="ECO:0000259" key="2">
    <source>
        <dbReference type="Pfam" id="PF00675"/>
    </source>
</evidence>
<dbReference type="Pfam" id="PF00675">
    <property type="entry name" value="Peptidase_M16"/>
    <property type="match status" value="1"/>
</dbReference>
<feature type="domain" description="Peptidase M16 N-terminal" evidence="2">
    <location>
        <begin position="85"/>
        <end position="211"/>
    </location>
</feature>
<sequence length="499" mass="53963">MARQETFGNGLSDQGFCGQRRGEALVTYSFTRRAVLSGASLAIATLGSAPLFAATRIQRLVSPGGIEAWFVQDATVPLIAMKYAFDGGATQDPTDKPGVGHMVASLLDEGAGDLDFETFHERLDRRAIKLSFTSRRDQFRGSLRMLKDNKDEAFDLLRMALTSAHFDTPDVERIRAAVLANLRRDSTNPSTLANRKFFEVAFDDHPYARQAGGTVESVPKIDVADLKDYVRRVIAKDTLKIAVVGDVDPETLARLLDKTFGSLPAKAELTQVADVVAAKAPQCVFIPLDVPQTVVTFGGAGVRRSEPDFMAAYVVNQILGGGGLASRLFREVREKRGLAYSVHETLLWMDHSAVFVGNTGTRADHASETVEEVEKQVRRMAEEGPTRQELDNAKSYLKGSQMLALDTSSNLARALLQYQLDKLPIDYIEKHSALVDAVTLEDAGKAAQRLWGQGLLTVIVGRSPLAAARSTTAPSPTTPPPAAVQPGDTPSAATPATPN</sequence>
<feature type="region of interest" description="Disordered" evidence="1">
    <location>
        <begin position="467"/>
        <end position="499"/>
    </location>
</feature>
<name>A0A7Y4LZ18_9BRAD</name>
<accession>A0A7Y4LZ18</accession>
<evidence type="ECO:0000313" key="4">
    <source>
        <dbReference type="EMBL" id="NOJ43846.1"/>
    </source>
</evidence>
<gene>
    <name evidence="4" type="ORF">HCN58_30550</name>
</gene>
<dbReference type="InterPro" id="IPR050361">
    <property type="entry name" value="MPP/UQCRC_Complex"/>
</dbReference>
<evidence type="ECO:0000256" key="1">
    <source>
        <dbReference type="SAM" id="MobiDB-lite"/>
    </source>
</evidence>
<keyword evidence="5" id="KW-1185">Reference proteome</keyword>
<dbReference type="Proteomes" id="UP000544122">
    <property type="component" value="Unassembled WGS sequence"/>
</dbReference>
<evidence type="ECO:0000259" key="3">
    <source>
        <dbReference type="Pfam" id="PF05193"/>
    </source>
</evidence>
<protein>
    <submittedName>
        <fullName evidence="4">Insulinase family protein</fullName>
    </submittedName>
</protein>
<dbReference type="InterPro" id="IPR007863">
    <property type="entry name" value="Peptidase_M16_C"/>
</dbReference>
<reference evidence="4 5" key="1">
    <citation type="submission" date="2020-03" db="EMBL/GenBank/DDBJ databases">
        <title>Bradyrhizobium diversity isolated from nodules of Indigofera sp.</title>
        <authorList>
            <person name="Klepa M."/>
            <person name="Helene L."/>
            <person name="Hungria M."/>
        </authorList>
    </citation>
    <scope>NUCLEOTIDE SEQUENCE [LARGE SCALE GENOMIC DNA]</scope>
    <source>
        <strain evidence="4 5">WSM 1791</strain>
    </source>
</reference>
<dbReference type="Gene3D" id="3.30.830.10">
    <property type="entry name" value="Metalloenzyme, LuxS/M16 peptidase-like"/>
    <property type="match status" value="2"/>
</dbReference>
<dbReference type="EMBL" id="JAAVLX010000012">
    <property type="protein sequence ID" value="NOJ43846.1"/>
    <property type="molecule type" value="Genomic_DNA"/>
</dbReference>
<dbReference type="PANTHER" id="PTHR11851:SF224">
    <property type="entry name" value="PROCESSING PROTEASE"/>
    <property type="match status" value="1"/>
</dbReference>
<organism evidence="4 5">
    <name type="scientific">Bradyrhizobium australiense</name>
    <dbReference type="NCBI Taxonomy" id="2721161"/>
    <lineage>
        <taxon>Bacteria</taxon>
        <taxon>Pseudomonadati</taxon>
        <taxon>Pseudomonadota</taxon>
        <taxon>Alphaproteobacteria</taxon>
        <taxon>Hyphomicrobiales</taxon>
        <taxon>Nitrobacteraceae</taxon>
        <taxon>Bradyrhizobium</taxon>
    </lineage>
</organism>
<dbReference type="InterPro" id="IPR011765">
    <property type="entry name" value="Pept_M16_N"/>
</dbReference>
<comment type="caution">
    <text evidence="4">The sequence shown here is derived from an EMBL/GenBank/DDBJ whole genome shotgun (WGS) entry which is preliminary data.</text>
</comment>
<dbReference type="PANTHER" id="PTHR11851">
    <property type="entry name" value="METALLOPROTEASE"/>
    <property type="match status" value="1"/>
</dbReference>
<dbReference type="GO" id="GO:0046872">
    <property type="term" value="F:metal ion binding"/>
    <property type="evidence" value="ECO:0007669"/>
    <property type="project" value="InterPro"/>
</dbReference>
<dbReference type="Pfam" id="PF05193">
    <property type="entry name" value="Peptidase_M16_C"/>
    <property type="match status" value="1"/>
</dbReference>
<proteinExistence type="predicted"/>
<evidence type="ECO:0000313" key="5">
    <source>
        <dbReference type="Proteomes" id="UP000544122"/>
    </source>
</evidence>
<dbReference type="InterPro" id="IPR011249">
    <property type="entry name" value="Metalloenz_LuxS/M16"/>
</dbReference>
<dbReference type="AlphaFoldDB" id="A0A7Y4LZ18"/>